<feature type="compositionally biased region" description="Basic and acidic residues" evidence="1">
    <location>
        <begin position="77"/>
        <end position="104"/>
    </location>
</feature>
<dbReference type="Gene3D" id="2.70.70.10">
    <property type="entry name" value="Glucose Permease (Domain IIA)"/>
    <property type="match status" value="1"/>
</dbReference>
<dbReference type="SUPFAM" id="SSF51261">
    <property type="entry name" value="Duplicated hybrid motif"/>
    <property type="match status" value="1"/>
</dbReference>
<dbReference type="EMBL" id="CP069280">
    <property type="protein sequence ID" value="QRI53729.1"/>
    <property type="molecule type" value="Genomic_DNA"/>
</dbReference>
<dbReference type="Proteomes" id="UP000473887">
    <property type="component" value="Unassembled WGS sequence"/>
</dbReference>
<dbReference type="EMBL" id="SGKC01000002">
    <property type="protein sequence ID" value="NEZ90656.1"/>
    <property type="molecule type" value="Genomic_DNA"/>
</dbReference>
<dbReference type="Pfam" id="PF01551">
    <property type="entry name" value="Peptidase_M23"/>
    <property type="match status" value="1"/>
</dbReference>
<evidence type="ECO:0000256" key="1">
    <source>
        <dbReference type="SAM" id="MobiDB-lite"/>
    </source>
</evidence>
<evidence type="ECO:0000313" key="7">
    <source>
        <dbReference type="Proteomes" id="UP000478995"/>
    </source>
</evidence>
<dbReference type="OrthoDB" id="9801106at2"/>
<feature type="region of interest" description="Disordered" evidence="1">
    <location>
        <begin position="73"/>
        <end position="111"/>
    </location>
</feature>
<evidence type="ECO:0000313" key="6">
    <source>
        <dbReference type="Proteomes" id="UP000473887"/>
    </source>
</evidence>
<gene>
    <name evidence="3" type="ORF">EXM69_01490</name>
    <name evidence="4" type="ORF">FC794_12595</name>
    <name evidence="5" type="ORF">JQS73_00925</name>
</gene>
<dbReference type="Proteomes" id="UP000478995">
    <property type="component" value="Unassembled WGS sequence"/>
</dbReference>
<evidence type="ECO:0000313" key="8">
    <source>
        <dbReference type="Proteomes" id="UP000663464"/>
    </source>
</evidence>
<evidence type="ECO:0000313" key="5">
    <source>
        <dbReference type="EMBL" id="QRI53729.1"/>
    </source>
</evidence>
<organism evidence="4 7">
    <name type="scientific">Clostridium botulinum</name>
    <dbReference type="NCBI Taxonomy" id="1491"/>
    <lineage>
        <taxon>Bacteria</taxon>
        <taxon>Bacillati</taxon>
        <taxon>Bacillota</taxon>
        <taxon>Clostridia</taxon>
        <taxon>Eubacteriales</taxon>
        <taxon>Clostridiaceae</taxon>
        <taxon>Clostridium</taxon>
    </lineage>
</organism>
<dbReference type="InterPro" id="IPR050570">
    <property type="entry name" value="Cell_wall_metabolism_enzyme"/>
</dbReference>
<dbReference type="InterPro" id="IPR016047">
    <property type="entry name" value="M23ase_b-sheet_dom"/>
</dbReference>
<accession>A0A0A2H9R0</accession>
<dbReference type="RefSeq" id="WP_003360546.1">
    <property type="nucleotide sequence ID" value="NZ_AP025140.1"/>
</dbReference>
<sequence length="248" mass="27663">MEKKPSNKKSNFFKKEGFYVVLFLCLCIVAAIAAISVKSNSHVKKEPIENKVVENKKEKDSAKAIEGNSKSYNNALEVKKEENKENEKEKNKENEKSKQNEKETAQVSKAENNSFIKPVEGTLARVYSEDPVFWSSTSSYRANLGLDIKAKLNSPVCSIADGKVEDIVTSSQDGVKVTVNHQNGIKSVYANLDPKVKVTKGQQIKQGSLIGNVGKTTLRAAYEKYGDHLHFAMMKGNKYINPSKHIKY</sequence>
<dbReference type="CDD" id="cd12797">
    <property type="entry name" value="M23_peptidase"/>
    <property type="match status" value="1"/>
</dbReference>
<dbReference type="OMA" id="NIEYMDP"/>
<dbReference type="PANTHER" id="PTHR21666">
    <property type="entry name" value="PEPTIDASE-RELATED"/>
    <property type="match status" value="1"/>
</dbReference>
<proteinExistence type="predicted"/>
<reference evidence="4 7" key="3">
    <citation type="submission" date="2019-04" db="EMBL/GenBank/DDBJ databases">
        <title>Genome sequencing of Clostridium botulinum Groups I-IV and Clostridium butyricum.</title>
        <authorList>
            <person name="Brunt J."/>
            <person name="Van Vliet A.H.M."/>
            <person name="Stringer S.C."/>
            <person name="Carter A.T."/>
            <person name="Peck M.W."/>
        </authorList>
    </citation>
    <scope>NUCLEOTIDE SEQUENCE [LARGE SCALE GENOMIC DNA]</scope>
    <source>
        <strain evidence="4 7">IFR 18/037</strain>
    </source>
</reference>
<name>A0A0A2H9R0_CLOBO</name>
<feature type="domain" description="M23ase beta-sheet core" evidence="2">
    <location>
        <begin position="143"/>
        <end position="242"/>
    </location>
</feature>
<dbReference type="PANTHER" id="PTHR21666:SF270">
    <property type="entry name" value="MUREIN HYDROLASE ACTIVATOR ENVC"/>
    <property type="match status" value="1"/>
</dbReference>
<dbReference type="InterPro" id="IPR011055">
    <property type="entry name" value="Dup_hybrid_motif"/>
</dbReference>
<dbReference type="GeneID" id="5184416"/>
<dbReference type="AlphaFoldDB" id="A0A0A2H9R0"/>
<dbReference type="EMBL" id="SWOY01000004">
    <property type="protein sequence ID" value="NFG17614.1"/>
    <property type="molecule type" value="Genomic_DNA"/>
</dbReference>
<dbReference type="FunFam" id="2.70.70.10:FF:000035">
    <property type="entry name" value="Peptidase, M23 family"/>
    <property type="match status" value="1"/>
</dbReference>
<evidence type="ECO:0000259" key="2">
    <source>
        <dbReference type="Pfam" id="PF01551"/>
    </source>
</evidence>
<dbReference type="Proteomes" id="UP000663464">
    <property type="component" value="Chromosome"/>
</dbReference>
<protein>
    <submittedName>
        <fullName evidence="4">M23 family metallopeptidase</fullName>
    </submittedName>
</protein>
<dbReference type="GO" id="GO:0004222">
    <property type="term" value="F:metalloendopeptidase activity"/>
    <property type="evidence" value="ECO:0007669"/>
    <property type="project" value="TreeGrafter"/>
</dbReference>
<reference evidence="5" key="4">
    <citation type="submission" date="2021-02" db="EMBL/GenBank/DDBJ databases">
        <authorList>
            <person name="Dover N."/>
            <person name="Barash J.R."/>
            <person name="Bell J.M."/>
            <person name="Sylvester M.D."/>
            <person name="Arnon S."/>
        </authorList>
    </citation>
    <scope>NUCLEOTIDE SEQUENCE</scope>
    <source>
        <strain evidence="5">IBCA10-7060</strain>
    </source>
</reference>
<evidence type="ECO:0000313" key="4">
    <source>
        <dbReference type="EMBL" id="NFG17614.1"/>
    </source>
</evidence>
<evidence type="ECO:0000313" key="3">
    <source>
        <dbReference type="EMBL" id="NEZ90656.1"/>
    </source>
</evidence>
<reference evidence="5 8" key="1">
    <citation type="journal article" date="2014" name="J. Infect. Dis.">
        <title>Molecular characterization of a novel botulinum neurotoxin type H gene.</title>
        <authorList>
            <person name="Dover N."/>
            <person name="Barash J.R."/>
            <person name="Hill K.K."/>
            <person name="Xie G."/>
            <person name="Arnon S.S."/>
        </authorList>
    </citation>
    <scope>NUCLEOTIDE SEQUENCE [LARGE SCALE GENOMIC DNA]</scope>
    <source>
        <strain evidence="5 8">IBCA10-7060</strain>
    </source>
</reference>
<reference evidence="3 6" key="2">
    <citation type="submission" date="2019-02" db="EMBL/GenBank/DDBJ databases">
        <title>Genome sequencing of Clostridium botulinum clinical isolates.</title>
        <authorList>
            <person name="Brunt J."/>
            <person name="Van Vliet A.H.M."/>
            <person name="Stringer S.C."/>
            <person name="Grant K.A."/>
            <person name="Carter A.C."/>
            <person name="Peck M.W."/>
        </authorList>
    </citation>
    <scope>NUCLEOTIDE SEQUENCE [LARGE SCALE GENOMIC DNA]</scope>
    <source>
        <strain evidence="3 6">H142660711</strain>
    </source>
</reference>